<dbReference type="Pfam" id="PF14111">
    <property type="entry name" value="DUF4283"/>
    <property type="match status" value="1"/>
</dbReference>
<sequence length="1846" mass="210312">MSSAMDRAMMAMSLGEEDIPLDMPDLPEYSSSKENELSLVGRLLNPECQSMKNLIRNMPRKWQKVGRVRGVALSKERFQFFFNSAFDLEEVLEKGLHTFDEWTVVVDRWVEVPPDNYLQFTPLWIQIWNLPINYYTHKAITLLGDQIGQVKEVVFDKDKPQIEEFVRVKVLFDVSRPLRRSKVVNLPKGGTATVFFEYERVQKRCYECQRMTHEKDVCPFLIKKRQEAASVRHAGGSVERVKKVPFLKESDPLFGVLGEEQVGIDPSTGRPRIAPIVLEGMRQYLRVSSEEEKLLRIDKVKQSVGEVEKDPLAQKSILRLEPMPIFHSDVGKGKGHVFNYETALSSESGSGSAALFSPRQVSQDLEMAALEINDRSWLSESRRHVGMDGSPSFLALAQPFQNNPTVFGSSLYEAGSSGIGAKTGKARKRPSKHNRKPKPVDPNLSPGSVVITGGVEKGLISKRKAVYGGKSTAKNSKLNPQEEIRKKYFPEIVFLMETMHGRDVLVDLQVWMGYDRVLTVEPIGKCGGLAVFCKNNVQVDVISMDKNLFDIQVQFGDKNFYLSCVYGDPDEAKRKYVWEKLMRIGISRKDRWCMLGDFNAILHNGEKNGGPRRCDSFFKPFAEMISVCDMEELASQGNRFTWAGRRGDHWIQSRLDRAFGNKEWIAQFPASNQVFLDLKGSDHRPVLVNLMSSPQTYRGQFRFDKRFLFKPGVKKAILWAWNSRNTNQCFNVSERLKACRKALSTWKRNNNMNSQEKIHKCEDALEKAQSEVWPNRQAVFTLKKELAFAYREEELYWYQKSRQKWMRSGNRNSKFFHASVKDNRSRKRIDKLLDVNGVLQSSEAAKGEVAASYFHNLFQSSNPVSFEQRFSGFIPKVTDEMNRVLIEKVSAEEIKEAVFSIKASSAPGPDGMSALFFQRYWKTVSAQVISEVQLFFENGVMPKEWNYTHLCLIPKIHHPKDMKDLRPISLCSVLYKVISNVIVKRLQPLLPLIVSVNQSAFVEERLITDNILVAHELVHSLNTHPSTAADFMALKSDMSKAYDRVEWCYLRALLLAMGFHLRWVEWIMACVSTVTFSVLMNDFPFGMITPQRGLRQGDPLSPFLFVMCTEGLTHLLNSAQRDGRINGIKFSEDGPEVHHLLFADDSLFLCRASKEQCSALQSILSWYGSVTGQVINPGKSSITFGAKVCPVLKTEIQLSLGVFNEGGAGTYLGLPECFSGSKVELLSYIKDRLNVKLSGWFARNLSQGGKEVLLKSVAMAMPIFAMSCFKLPKTTCDNLASAMADFWWSSSEHSRNVHWLSWEKLCLPKCKGGLGFRDIPLFNQALLAKQAWRILQYPDCLLAGIMKSRYFPETSFLEAPAHHRPSFAWRSILYGKELLVKGIEKKIGNGKSWNVWIDPWIEDEEEGMRAPMRRNYFFDVSLRVCDLINPSTRDWDLNILAELFFPEDIVRVLKIKPVVSQSDYWVWKFNKSGDFSVKSAYWLASQESSSIVAVEANALPSVNGLKAEVWQVQTDPKIKVFLWKMLCGAIPAVHALNRRGMSLDDTCQVCGMEQETSFHVLFSCTYARQVWALSQVPNPLFGFQNGSVFSNIHHLLVNRKNKEWPEELRRSFPWVLWRIWKNRNALAFDGKCFSALESVDKVREDVFDWFEAQIIETEGEEMVDDPAISSVPQEEVLARDKWQPPAVGWVKCNISSSWSNRNRLAGGAWVVRDHTGCVLLHSRRAFSDLRDAQEASFACLQWGIQCMLTHRFTRVVFALQDPVLVGVVNRPRAWPSFKFQEQELRVLLSGGVDWKLFLESSSTNRGASLIAQSVTSDCRLQSYVASGFPFWLRGVFEDERVSFSSV</sequence>
<dbReference type="CDD" id="cd01650">
    <property type="entry name" value="RT_nLTR_like"/>
    <property type="match status" value="1"/>
</dbReference>
<dbReference type="GO" id="GO:0003676">
    <property type="term" value="F:nucleic acid binding"/>
    <property type="evidence" value="ECO:0007669"/>
    <property type="project" value="InterPro"/>
</dbReference>
<dbReference type="InterPro" id="IPR002156">
    <property type="entry name" value="RNaseH_domain"/>
</dbReference>
<dbReference type="InterPro" id="IPR026960">
    <property type="entry name" value="RVT-Znf"/>
</dbReference>
<dbReference type="Pfam" id="PF13456">
    <property type="entry name" value="RVT_3"/>
    <property type="match status" value="1"/>
</dbReference>
<evidence type="ECO:0000256" key="1">
    <source>
        <dbReference type="SAM" id="MobiDB-lite"/>
    </source>
</evidence>
<protein>
    <submittedName>
        <fullName evidence="3">Ribonuclease H domain</fullName>
    </submittedName>
</protein>
<reference evidence="3 4" key="1">
    <citation type="submission" date="2020-12" db="EMBL/GenBank/DDBJ databases">
        <title>Concerted genomic and epigenomic changes stabilize Arabidopsis allopolyploids.</title>
        <authorList>
            <person name="Chen Z."/>
        </authorList>
    </citation>
    <scope>NUCLEOTIDE SEQUENCE [LARGE SCALE GENOMIC DNA]</scope>
    <source>
        <strain evidence="3">Allo738</strain>
        <tissue evidence="3">Leaf</tissue>
    </source>
</reference>
<dbReference type="CDD" id="cd06222">
    <property type="entry name" value="RNase_H_like"/>
    <property type="match status" value="1"/>
</dbReference>
<organism evidence="3 4">
    <name type="scientific">Arabidopsis thaliana x Arabidopsis arenosa</name>
    <dbReference type="NCBI Taxonomy" id="1240361"/>
    <lineage>
        <taxon>Eukaryota</taxon>
        <taxon>Viridiplantae</taxon>
        <taxon>Streptophyta</taxon>
        <taxon>Embryophyta</taxon>
        <taxon>Tracheophyta</taxon>
        <taxon>Spermatophyta</taxon>
        <taxon>Magnoliopsida</taxon>
        <taxon>eudicotyledons</taxon>
        <taxon>Gunneridae</taxon>
        <taxon>Pentapetalae</taxon>
        <taxon>rosids</taxon>
        <taxon>malvids</taxon>
        <taxon>Brassicales</taxon>
        <taxon>Brassicaceae</taxon>
        <taxon>Camelineae</taxon>
        <taxon>Arabidopsis</taxon>
    </lineage>
</organism>
<evidence type="ECO:0000259" key="2">
    <source>
        <dbReference type="PROSITE" id="PS50878"/>
    </source>
</evidence>
<feature type="compositionally biased region" description="Basic residues" evidence="1">
    <location>
        <begin position="424"/>
        <end position="437"/>
    </location>
</feature>
<proteinExistence type="predicted"/>
<evidence type="ECO:0000313" key="4">
    <source>
        <dbReference type="Proteomes" id="UP000694240"/>
    </source>
</evidence>
<keyword evidence="4" id="KW-1185">Reference proteome</keyword>
<dbReference type="InterPro" id="IPR025558">
    <property type="entry name" value="DUF4283"/>
</dbReference>
<gene>
    <name evidence="3" type="ORF">ISN45_Aa04g024690</name>
</gene>
<accession>A0A8T2ACL8</accession>
<dbReference type="InterPro" id="IPR005135">
    <property type="entry name" value="Endo/exonuclease/phosphatase"/>
</dbReference>
<name>A0A8T2ACL8_9BRAS</name>
<evidence type="ECO:0000313" key="3">
    <source>
        <dbReference type="EMBL" id="KAG7569782.1"/>
    </source>
</evidence>
<feature type="domain" description="Reverse transcriptase" evidence="2">
    <location>
        <begin position="934"/>
        <end position="1216"/>
    </location>
</feature>
<dbReference type="Pfam" id="PF13966">
    <property type="entry name" value="zf-RVT"/>
    <property type="match status" value="1"/>
</dbReference>
<dbReference type="PANTHER" id="PTHR33116:SF86">
    <property type="entry name" value="REVERSE TRANSCRIPTASE DOMAIN-CONTAINING PROTEIN"/>
    <property type="match status" value="1"/>
</dbReference>
<dbReference type="Pfam" id="PF00078">
    <property type="entry name" value="RVT_1"/>
    <property type="match status" value="1"/>
</dbReference>
<dbReference type="PROSITE" id="PS50878">
    <property type="entry name" value="RT_POL"/>
    <property type="match status" value="1"/>
</dbReference>
<dbReference type="InterPro" id="IPR044730">
    <property type="entry name" value="RNase_H-like_dom_plant"/>
</dbReference>
<feature type="region of interest" description="Disordered" evidence="1">
    <location>
        <begin position="418"/>
        <end position="447"/>
    </location>
</feature>
<dbReference type="Pfam" id="PF03372">
    <property type="entry name" value="Exo_endo_phos"/>
    <property type="match status" value="1"/>
</dbReference>
<dbReference type="InterPro" id="IPR000477">
    <property type="entry name" value="RT_dom"/>
</dbReference>
<comment type="caution">
    <text evidence="3">The sequence shown here is derived from an EMBL/GenBank/DDBJ whole genome shotgun (WGS) entry which is preliminary data.</text>
</comment>
<dbReference type="PANTHER" id="PTHR33116">
    <property type="entry name" value="REVERSE TRANSCRIPTASE ZINC-BINDING DOMAIN-CONTAINING PROTEIN-RELATED-RELATED"/>
    <property type="match status" value="1"/>
</dbReference>
<dbReference type="GO" id="GO:0004523">
    <property type="term" value="F:RNA-DNA hybrid ribonuclease activity"/>
    <property type="evidence" value="ECO:0007669"/>
    <property type="project" value="InterPro"/>
</dbReference>
<dbReference type="Proteomes" id="UP000694240">
    <property type="component" value="Chromosome 9"/>
</dbReference>
<dbReference type="EMBL" id="JAEFBK010000009">
    <property type="protein sequence ID" value="KAG7569782.1"/>
    <property type="molecule type" value="Genomic_DNA"/>
</dbReference>
<dbReference type="InterPro" id="IPR025836">
    <property type="entry name" value="Zn_knuckle_CX2CX4HX4C"/>
</dbReference>
<dbReference type="Pfam" id="PF14392">
    <property type="entry name" value="zf-CCHC_4"/>
    <property type="match status" value="1"/>
</dbReference>